<dbReference type="InterPro" id="IPR041222">
    <property type="entry name" value="PriA_3primeBD"/>
</dbReference>
<dbReference type="AlphaFoldDB" id="A0A9D1LDP0"/>
<dbReference type="SMART" id="SM00487">
    <property type="entry name" value="DEXDc"/>
    <property type="match status" value="1"/>
</dbReference>
<dbReference type="InterPro" id="IPR011545">
    <property type="entry name" value="DEAD/DEAH_box_helicase_dom"/>
</dbReference>
<dbReference type="SMART" id="SM00490">
    <property type="entry name" value="HELICc"/>
    <property type="match status" value="1"/>
</dbReference>
<proteinExistence type="inferred from homology"/>
<dbReference type="GO" id="GO:0008270">
    <property type="term" value="F:zinc ion binding"/>
    <property type="evidence" value="ECO:0007669"/>
    <property type="project" value="UniProtKB-UniRule"/>
</dbReference>
<dbReference type="PROSITE" id="PS51192">
    <property type="entry name" value="HELICASE_ATP_BIND_1"/>
    <property type="match status" value="1"/>
</dbReference>
<dbReference type="Gene3D" id="3.40.50.300">
    <property type="entry name" value="P-loop containing nucleotide triphosphate hydrolases"/>
    <property type="match status" value="2"/>
</dbReference>
<dbReference type="InterPro" id="IPR014001">
    <property type="entry name" value="Helicase_ATP-bd"/>
</dbReference>
<dbReference type="Pfam" id="PF00270">
    <property type="entry name" value="DEAD"/>
    <property type="match status" value="1"/>
</dbReference>
<dbReference type="FunFam" id="3.40.50.300:FF:000489">
    <property type="entry name" value="Primosome assembly protein PriA"/>
    <property type="match status" value="1"/>
</dbReference>
<dbReference type="SUPFAM" id="SSF52540">
    <property type="entry name" value="P-loop containing nucleoside triphosphate hydrolases"/>
    <property type="match status" value="2"/>
</dbReference>
<dbReference type="InterPro" id="IPR001650">
    <property type="entry name" value="Helicase_C-like"/>
</dbReference>
<dbReference type="NCBIfam" id="TIGR00595">
    <property type="entry name" value="priA"/>
    <property type="match status" value="1"/>
</dbReference>
<dbReference type="GO" id="GO:0003677">
    <property type="term" value="F:DNA binding"/>
    <property type="evidence" value="ECO:0007669"/>
    <property type="project" value="UniProtKB-UniRule"/>
</dbReference>
<keyword evidence="7 12" id="KW-0862">Zinc</keyword>
<feature type="binding site" evidence="12">
    <location>
        <position position="522"/>
    </location>
    <ligand>
        <name>Zn(2+)</name>
        <dbReference type="ChEBI" id="CHEBI:29105"/>
        <label>1</label>
    </ligand>
</feature>
<comment type="catalytic activity">
    <reaction evidence="11 12">
        <text>ATP + H2O = ADP + phosphate + H(+)</text>
        <dbReference type="Rhea" id="RHEA:13065"/>
        <dbReference type="ChEBI" id="CHEBI:15377"/>
        <dbReference type="ChEBI" id="CHEBI:15378"/>
        <dbReference type="ChEBI" id="CHEBI:30616"/>
        <dbReference type="ChEBI" id="CHEBI:43474"/>
        <dbReference type="ChEBI" id="CHEBI:456216"/>
        <dbReference type="EC" id="5.6.2.4"/>
    </reaction>
</comment>
<evidence type="ECO:0000256" key="1">
    <source>
        <dbReference type="ARBA" id="ARBA00022515"/>
    </source>
</evidence>
<protein>
    <recommendedName>
        <fullName evidence="12">Replication restart protein PriA</fullName>
    </recommendedName>
    <alternativeName>
        <fullName evidence="12">ATP-dependent DNA helicase PriA</fullName>
        <ecNumber evidence="12">5.6.2.4</ecNumber>
    </alternativeName>
    <alternativeName>
        <fullName evidence="12">DNA 3'-5' helicase PriA</fullName>
    </alternativeName>
</protein>
<dbReference type="Pfam" id="PF17764">
    <property type="entry name" value="PriA_3primeBD"/>
    <property type="match status" value="1"/>
</dbReference>
<dbReference type="GO" id="GO:0006269">
    <property type="term" value="P:DNA replication, synthesis of primer"/>
    <property type="evidence" value="ECO:0007669"/>
    <property type="project" value="UniProtKB-KW"/>
</dbReference>
<feature type="binding site" evidence="12">
    <location>
        <position position="519"/>
    </location>
    <ligand>
        <name>Zn(2+)</name>
        <dbReference type="ChEBI" id="CHEBI:29105"/>
        <label>1</label>
    </ligand>
</feature>
<feature type="binding site" evidence="12">
    <location>
        <position position="559"/>
    </location>
    <ligand>
        <name>Zn(2+)</name>
        <dbReference type="ChEBI" id="CHEBI:29105"/>
        <label>1</label>
    </ligand>
</feature>
<evidence type="ECO:0000256" key="2">
    <source>
        <dbReference type="ARBA" id="ARBA00022705"/>
    </source>
</evidence>
<dbReference type="GO" id="GO:0005524">
    <property type="term" value="F:ATP binding"/>
    <property type="evidence" value="ECO:0007669"/>
    <property type="project" value="UniProtKB-UniRule"/>
</dbReference>
<comment type="catalytic activity">
    <reaction evidence="12">
        <text>Couples ATP hydrolysis with the unwinding of duplex DNA by translocating in the 3'-5' direction.</text>
        <dbReference type="EC" id="5.6.2.4"/>
    </reaction>
</comment>
<feature type="binding site" evidence="12">
    <location>
        <position position="549"/>
    </location>
    <ligand>
        <name>Zn(2+)</name>
        <dbReference type="ChEBI" id="CHEBI:29105"/>
        <label>2</label>
    </ligand>
</feature>
<dbReference type="EC" id="5.6.2.4" evidence="12"/>
<feature type="binding site" evidence="12">
    <location>
        <position position="531"/>
    </location>
    <ligand>
        <name>Zn(2+)</name>
        <dbReference type="ChEBI" id="CHEBI:29105"/>
        <label>2</label>
    </ligand>
</feature>
<keyword evidence="1 12" id="KW-0639">Primosome</keyword>
<evidence type="ECO:0000256" key="12">
    <source>
        <dbReference type="HAMAP-Rule" id="MF_00983"/>
    </source>
</evidence>
<sequence length="819" mass="90752">MPEVIAKVAVENAAFSFDDAFDYAIPQSLSDKVRPGVRVLVPFGNGSRRRQGLVFALREKTDSAKKLKSIAAVLDGEPLLNAELLRLAVFLKTHTFCTLFEAAKAMLPSGIGLHFVLSYLANPALMPEKAEASMSEEQRRIYRYLCEQGVYVRRDSLLHTFGLRADSGVLEQMVEKGWLLCNTDLHRRVGDATVKMARLTQAYRMGELRCKLTKKQNEVVSLLETAGCASVKEIQYFTGVTAAVVSALTAKGVVAQFQAETFRRPKTDVPRADASDICLTPEQTRAYEGLLCQMRQNAAATALLYGVTGSGKTQIYMKLLDECLKSGQGAIVMVPEISLTPQMLSLFYARYGETVAVFHSALSMGERLDEWKRVKRGEARIALGTRSAVFAPMENIGLFVLDEEQEHTYKSEMTPRYHARDVAQFRAAAHNALVLLASATPSLESYARAKNGQYALYTLTDRFGRACLPQVETVPVTLGETDDALLSEPLRERLQATLDAGEQAILLLNRRGFNTFAACTACGKVRACPNCSISLTYHARNHRLMCHYCGYSEPFTDVCAACGEHAVRYSGSGTQRLEDTLSAAFPSARILRLDTDAASSRYSFENALKKFTNYEYDIMVGTQMVAKGLDFPNVTLVGVVSVDQMLFNDDYKSAERTFDLLTQVVGRAGRGEKPGHAVIQTAFPDNEIIRLACRQDFPAFYALEMQIRRAMVYPPYCDLCVFGFTGADETQTRAAAQAFLDRLKALHKAEYQALPLIVLGPIAPRLSRAFGKFRFRVLLKSRNDSRFRAFAAALLKEYAKTPAARSVTLTADMNPESIY</sequence>
<dbReference type="PANTHER" id="PTHR30580:SF1">
    <property type="entry name" value="COMF OPERON PROTEIN 1"/>
    <property type="match status" value="1"/>
</dbReference>
<feature type="binding site" evidence="12">
    <location>
        <position position="562"/>
    </location>
    <ligand>
        <name>Zn(2+)</name>
        <dbReference type="ChEBI" id="CHEBI:29105"/>
        <label>1</label>
    </ligand>
</feature>
<keyword evidence="6 12" id="KW-0347">Helicase</keyword>
<keyword evidence="10 12" id="KW-0413">Isomerase</keyword>
<evidence type="ECO:0000256" key="7">
    <source>
        <dbReference type="ARBA" id="ARBA00022833"/>
    </source>
</evidence>
<dbReference type="InterPro" id="IPR040498">
    <property type="entry name" value="PriA_CRR"/>
</dbReference>
<comment type="caution">
    <text evidence="15">The sequence shown here is derived from an EMBL/GenBank/DDBJ whole genome shotgun (WGS) entry which is preliminary data.</text>
</comment>
<keyword evidence="4 12" id="KW-0547">Nucleotide-binding</keyword>
<reference evidence="15" key="2">
    <citation type="journal article" date="2021" name="PeerJ">
        <title>Extensive microbial diversity within the chicken gut microbiome revealed by metagenomics and culture.</title>
        <authorList>
            <person name="Gilroy R."/>
            <person name="Ravi A."/>
            <person name="Getino M."/>
            <person name="Pursley I."/>
            <person name="Horton D.L."/>
            <person name="Alikhan N.F."/>
            <person name="Baker D."/>
            <person name="Gharbi K."/>
            <person name="Hall N."/>
            <person name="Watson M."/>
            <person name="Adriaenssens E.M."/>
            <person name="Foster-Nyarko E."/>
            <person name="Jarju S."/>
            <person name="Secka A."/>
            <person name="Antonio M."/>
            <person name="Oren A."/>
            <person name="Chaudhuri R.R."/>
            <person name="La Ragione R."/>
            <person name="Hildebrand F."/>
            <person name="Pallen M.J."/>
        </authorList>
    </citation>
    <scope>NUCLEOTIDE SEQUENCE</scope>
    <source>
        <strain evidence="15">ChiGjej1B1-19959</strain>
    </source>
</reference>
<dbReference type="GO" id="GO:0006270">
    <property type="term" value="P:DNA replication initiation"/>
    <property type="evidence" value="ECO:0007669"/>
    <property type="project" value="TreeGrafter"/>
</dbReference>
<feature type="domain" description="Helicase C-terminal" evidence="14">
    <location>
        <begin position="554"/>
        <end position="711"/>
    </location>
</feature>
<comment type="similarity">
    <text evidence="12">Belongs to the helicase family. PriA subfamily.</text>
</comment>
<evidence type="ECO:0000313" key="15">
    <source>
        <dbReference type="EMBL" id="HIU35036.1"/>
    </source>
</evidence>
<keyword evidence="2 12" id="KW-0235">DNA replication</keyword>
<dbReference type="Pfam" id="PF00271">
    <property type="entry name" value="Helicase_C"/>
    <property type="match status" value="1"/>
</dbReference>
<dbReference type="CDD" id="cd18804">
    <property type="entry name" value="SF2_C_priA"/>
    <property type="match status" value="1"/>
</dbReference>
<feature type="binding site" evidence="12">
    <location>
        <position position="528"/>
    </location>
    <ligand>
        <name>Zn(2+)</name>
        <dbReference type="ChEBI" id="CHEBI:29105"/>
        <label>2</label>
    </ligand>
</feature>
<evidence type="ECO:0000256" key="5">
    <source>
        <dbReference type="ARBA" id="ARBA00022801"/>
    </source>
</evidence>
<comment type="function">
    <text evidence="12">Initiates the restart of stalled replication forks, which reloads the replicative helicase on sites other than the origin of replication. Recognizes and binds to abandoned replication forks and remodels them to uncover a helicase loading site. Promotes assembly of the primosome at these replication forks.</text>
</comment>
<dbReference type="InterPro" id="IPR041236">
    <property type="entry name" value="PriA_C"/>
</dbReference>
<evidence type="ECO:0000256" key="3">
    <source>
        <dbReference type="ARBA" id="ARBA00022723"/>
    </source>
</evidence>
<dbReference type="Proteomes" id="UP000824071">
    <property type="component" value="Unassembled WGS sequence"/>
</dbReference>
<dbReference type="GO" id="GO:0006302">
    <property type="term" value="P:double-strand break repair"/>
    <property type="evidence" value="ECO:0007669"/>
    <property type="project" value="InterPro"/>
</dbReference>
<dbReference type="PANTHER" id="PTHR30580">
    <property type="entry name" value="PRIMOSOMAL PROTEIN N"/>
    <property type="match status" value="1"/>
</dbReference>
<dbReference type="GO" id="GO:0006310">
    <property type="term" value="P:DNA recombination"/>
    <property type="evidence" value="ECO:0007669"/>
    <property type="project" value="InterPro"/>
</dbReference>
<evidence type="ECO:0000256" key="6">
    <source>
        <dbReference type="ARBA" id="ARBA00022806"/>
    </source>
</evidence>
<feature type="binding site" evidence="12">
    <location>
        <position position="546"/>
    </location>
    <ligand>
        <name>Zn(2+)</name>
        <dbReference type="ChEBI" id="CHEBI:29105"/>
        <label>2</label>
    </ligand>
</feature>
<reference evidence="15" key="1">
    <citation type="submission" date="2020-10" db="EMBL/GenBank/DDBJ databases">
        <authorList>
            <person name="Gilroy R."/>
        </authorList>
    </citation>
    <scope>NUCLEOTIDE SEQUENCE</scope>
    <source>
        <strain evidence="15">ChiGjej1B1-19959</strain>
    </source>
</reference>
<evidence type="ECO:0000259" key="13">
    <source>
        <dbReference type="PROSITE" id="PS51192"/>
    </source>
</evidence>
<keyword evidence="8 12" id="KW-0067">ATP-binding</keyword>
<comment type="subunit">
    <text evidence="12">Component of the replication restart primosome.</text>
</comment>
<feature type="domain" description="Helicase ATP-binding" evidence="13">
    <location>
        <begin position="293"/>
        <end position="459"/>
    </location>
</feature>
<dbReference type="Gene3D" id="3.40.1440.60">
    <property type="entry name" value="PriA, 3(prime) DNA-binding domain"/>
    <property type="match status" value="1"/>
</dbReference>
<dbReference type="HAMAP" id="MF_00983">
    <property type="entry name" value="PriA"/>
    <property type="match status" value="1"/>
</dbReference>
<dbReference type="CDD" id="cd17929">
    <property type="entry name" value="DEXHc_priA"/>
    <property type="match status" value="1"/>
</dbReference>
<accession>A0A9D1LDP0</accession>
<evidence type="ECO:0000259" key="14">
    <source>
        <dbReference type="PROSITE" id="PS51194"/>
    </source>
</evidence>
<evidence type="ECO:0000256" key="4">
    <source>
        <dbReference type="ARBA" id="ARBA00022741"/>
    </source>
</evidence>
<dbReference type="PROSITE" id="PS51194">
    <property type="entry name" value="HELICASE_CTER"/>
    <property type="match status" value="1"/>
</dbReference>
<comment type="cofactor">
    <cofactor evidence="12">
        <name>Zn(2+)</name>
        <dbReference type="ChEBI" id="CHEBI:29105"/>
    </cofactor>
    <text evidence="12">Binds 2 zinc ions per subunit.</text>
</comment>
<dbReference type="Pfam" id="PF18074">
    <property type="entry name" value="PriA_C"/>
    <property type="match status" value="1"/>
</dbReference>
<keyword evidence="9 12" id="KW-0238">DNA-binding</keyword>
<gene>
    <name evidence="12 15" type="primary">priA</name>
    <name evidence="15" type="ORF">IAC53_00265</name>
</gene>
<dbReference type="GO" id="GO:0043138">
    <property type="term" value="F:3'-5' DNA helicase activity"/>
    <property type="evidence" value="ECO:0007669"/>
    <property type="project" value="UniProtKB-EC"/>
</dbReference>
<organism evidence="15 16">
    <name type="scientific">Candidatus Fimenecus excrementigallinarum</name>
    <dbReference type="NCBI Taxonomy" id="2840816"/>
    <lineage>
        <taxon>Bacteria</taxon>
        <taxon>Bacillati</taxon>
        <taxon>Bacillota</taxon>
        <taxon>Clostridia</taxon>
        <taxon>Candidatus Fimenecus</taxon>
    </lineage>
</organism>
<dbReference type="Pfam" id="PF18319">
    <property type="entry name" value="Zn_ribbon_PriA"/>
    <property type="match status" value="1"/>
</dbReference>
<evidence type="ECO:0000256" key="9">
    <source>
        <dbReference type="ARBA" id="ARBA00023125"/>
    </source>
</evidence>
<evidence type="ECO:0000256" key="11">
    <source>
        <dbReference type="ARBA" id="ARBA00048988"/>
    </source>
</evidence>
<dbReference type="InterPro" id="IPR005259">
    <property type="entry name" value="PriA"/>
</dbReference>
<evidence type="ECO:0000313" key="16">
    <source>
        <dbReference type="Proteomes" id="UP000824071"/>
    </source>
</evidence>
<evidence type="ECO:0000256" key="10">
    <source>
        <dbReference type="ARBA" id="ARBA00023235"/>
    </source>
</evidence>
<keyword evidence="5 12" id="KW-0378">Hydrolase</keyword>
<dbReference type="EMBL" id="DVMW01000001">
    <property type="protein sequence ID" value="HIU35036.1"/>
    <property type="molecule type" value="Genomic_DNA"/>
</dbReference>
<dbReference type="InterPro" id="IPR027417">
    <property type="entry name" value="P-loop_NTPase"/>
</dbReference>
<name>A0A9D1LDP0_9FIRM</name>
<dbReference type="GO" id="GO:0016787">
    <property type="term" value="F:hydrolase activity"/>
    <property type="evidence" value="ECO:0007669"/>
    <property type="project" value="UniProtKB-KW"/>
</dbReference>
<keyword evidence="3 12" id="KW-0479">Metal-binding</keyword>
<dbReference type="GO" id="GO:1990077">
    <property type="term" value="C:primosome complex"/>
    <property type="evidence" value="ECO:0007669"/>
    <property type="project" value="UniProtKB-UniRule"/>
</dbReference>
<dbReference type="InterPro" id="IPR042115">
    <property type="entry name" value="PriA_3primeBD_sf"/>
</dbReference>
<evidence type="ECO:0000256" key="8">
    <source>
        <dbReference type="ARBA" id="ARBA00022840"/>
    </source>
</evidence>
<dbReference type="FunFam" id="3.40.1440.60:FF:000001">
    <property type="entry name" value="Primosomal protein N"/>
    <property type="match status" value="1"/>
</dbReference>